<reference evidence="1 2" key="1">
    <citation type="submission" date="2016-05" db="EMBL/GenBank/DDBJ databases">
        <title>Complete Genome and Methylome Analysis of Psychrotrophic Bacterial Isolates from Antarctic Lake Untersee.</title>
        <authorList>
            <person name="Fomenkov A."/>
            <person name="Akimov V.N."/>
            <person name="Vasilyeva L.V."/>
            <person name="Andersen D."/>
            <person name="Vincze T."/>
            <person name="Roberts R.J."/>
        </authorList>
    </citation>
    <scope>NUCLEOTIDE SEQUENCE [LARGE SCALE GENOMIC DNA]</scope>
    <source>
        <strain evidence="1 2">U14-5</strain>
    </source>
</reference>
<dbReference type="Proteomes" id="UP000185426">
    <property type="component" value="Chromosome"/>
</dbReference>
<evidence type="ECO:0000313" key="1">
    <source>
        <dbReference type="EMBL" id="APT45942.1"/>
    </source>
</evidence>
<dbReference type="InterPro" id="IPR057006">
    <property type="entry name" value="Phage_TAC_19"/>
</dbReference>
<protein>
    <recommendedName>
        <fullName evidence="3">Phage protein</fullName>
    </recommendedName>
</protein>
<accession>A0A1L6ZHJ0</accession>
<proteinExistence type="predicted"/>
<evidence type="ECO:0000313" key="2">
    <source>
        <dbReference type="Proteomes" id="UP000185426"/>
    </source>
</evidence>
<dbReference type="NCBIfam" id="NF047360">
    <property type="entry name" value="tail_chap_PVL"/>
    <property type="match status" value="1"/>
</dbReference>
<evidence type="ECO:0008006" key="3">
    <source>
        <dbReference type="Google" id="ProtNLM"/>
    </source>
</evidence>
<dbReference type="RefSeq" id="WP_075622176.1">
    <property type="nucleotide sequence ID" value="NZ_CP015607.1"/>
</dbReference>
<organism evidence="1 2">
    <name type="scientific">Bacillus safensis</name>
    <dbReference type="NCBI Taxonomy" id="561879"/>
    <lineage>
        <taxon>Bacteria</taxon>
        <taxon>Bacillati</taxon>
        <taxon>Bacillota</taxon>
        <taxon>Bacilli</taxon>
        <taxon>Bacillales</taxon>
        <taxon>Bacillaceae</taxon>
        <taxon>Bacillus</taxon>
    </lineage>
</organism>
<dbReference type="AlphaFoldDB" id="A0A1L6ZHJ0"/>
<name>A0A1L6ZHJ0_BACIA</name>
<gene>
    <name evidence="1" type="ORF">BSA145_08505</name>
</gene>
<sequence>MEALTITLHLNGKEKEFSTPSFITGALFRTAVEIIEDLESNDPERFHTSAQTEFICNVFGNKFTAEEFDNGIDARLLTKTIFATAHYVIGNIVEASNILNPETAEEAEPGE</sequence>
<dbReference type="EMBL" id="CP015607">
    <property type="protein sequence ID" value="APT45942.1"/>
    <property type="molecule type" value="Genomic_DNA"/>
</dbReference>
<dbReference type="Pfam" id="PF23857">
    <property type="entry name" value="Phage_TAC_19"/>
    <property type="match status" value="1"/>
</dbReference>